<comment type="caution">
    <text evidence="1">The sequence shown here is derived from an EMBL/GenBank/DDBJ whole genome shotgun (WGS) entry which is preliminary data.</text>
</comment>
<sequence>MGPGKYGASGVIIFTDQICINQKDAEEKKSQVAMMSKIYMLAKKVLVWLGEADEYSKMVFGSNPLSRMFQSNSEQASAWTSLLTRPYWNRTWIIQEFLLARKVVIFCGPDQMSGDSVFAKPLQSHFGRVIQKNKKKKKGFEGIPRSFLLYLYKQKQKRPGLFSSGKLYFANTDIFEIAFSFQYTECQMGVDHVYGLLALEDPSKGRPIEAEYKISAQDLFLNICMSRLPTATKNVNKVTDDGAIRVAQLFEGLRFTFDNAEEILDIMSDNNQSNPQSRIVIATIAKAFDQFGFLKPERKQWILPQTKAPLEAEQIISAMRKWQMAQKESGNWYNIQDTAQIHRPPGMTFRQLEEPLWSQYSILRDTTAAKTAQAGNIVNINNIQNMNNINNMNMMNNLMLTNPAMMGGAGMGGMGA</sequence>
<evidence type="ECO:0000313" key="2">
    <source>
        <dbReference type="Proteomes" id="UP001320706"/>
    </source>
</evidence>
<dbReference type="EMBL" id="JAMKPW020000008">
    <property type="protein sequence ID" value="KAK8215262.1"/>
    <property type="molecule type" value="Genomic_DNA"/>
</dbReference>
<proteinExistence type="predicted"/>
<evidence type="ECO:0000313" key="1">
    <source>
        <dbReference type="EMBL" id="KAK8215262.1"/>
    </source>
</evidence>
<organism evidence="1 2">
    <name type="scientific">Zalaria obscura</name>
    <dbReference type="NCBI Taxonomy" id="2024903"/>
    <lineage>
        <taxon>Eukaryota</taxon>
        <taxon>Fungi</taxon>
        <taxon>Dikarya</taxon>
        <taxon>Ascomycota</taxon>
        <taxon>Pezizomycotina</taxon>
        <taxon>Dothideomycetes</taxon>
        <taxon>Dothideomycetidae</taxon>
        <taxon>Dothideales</taxon>
        <taxon>Zalariaceae</taxon>
        <taxon>Zalaria</taxon>
    </lineage>
</organism>
<gene>
    <name evidence="1" type="ORF">M8818_001883</name>
</gene>
<protein>
    <submittedName>
        <fullName evidence="1">Uncharacterized protein</fullName>
    </submittedName>
</protein>
<dbReference type="Proteomes" id="UP001320706">
    <property type="component" value="Unassembled WGS sequence"/>
</dbReference>
<name>A0ACC3SID0_9PEZI</name>
<accession>A0ACC3SID0</accession>
<keyword evidence="2" id="KW-1185">Reference proteome</keyword>
<reference evidence="1" key="1">
    <citation type="submission" date="2024-02" db="EMBL/GenBank/DDBJ databases">
        <title>Metagenome Assembled Genome of Zalaria obscura JY119.</title>
        <authorList>
            <person name="Vighnesh L."/>
            <person name="Jagadeeshwari U."/>
            <person name="Venkata Ramana C."/>
            <person name="Sasikala C."/>
        </authorList>
    </citation>
    <scope>NUCLEOTIDE SEQUENCE</scope>
    <source>
        <strain evidence="1">JY119</strain>
    </source>
</reference>